<dbReference type="Proteomes" id="UP000070501">
    <property type="component" value="Unassembled WGS sequence"/>
</dbReference>
<accession>A0A136JI13</accession>
<evidence type="ECO:0000313" key="2">
    <source>
        <dbReference type="EMBL" id="KXJ96791.1"/>
    </source>
</evidence>
<dbReference type="Gene3D" id="3.40.50.720">
    <property type="entry name" value="NAD(P)-binding Rossmann-like Domain"/>
    <property type="match status" value="1"/>
</dbReference>
<evidence type="ECO:0000313" key="3">
    <source>
        <dbReference type="Proteomes" id="UP000070501"/>
    </source>
</evidence>
<dbReference type="STRING" id="196109.A0A136JI13"/>
<dbReference type="OrthoDB" id="1731983at2759"/>
<dbReference type="InterPro" id="IPR055222">
    <property type="entry name" value="PRISE-like_Rossmann-fold"/>
</dbReference>
<protein>
    <recommendedName>
        <fullName evidence="1">PRISE-like Rossmann-fold domain-containing protein</fullName>
    </recommendedName>
</protein>
<feature type="domain" description="PRISE-like Rossmann-fold" evidence="1">
    <location>
        <begin position="13"/>
        <end position="350"/>
    </location>
</feature>
<proteinExistence type="predicted"/>
<reference evidence="3" key="1">
    <citation type="submission" date="2016-02" db="EMBL/GenBank/DDBJ databases">
        <title>Draft genome sequence of Microdochium bolleyi, a fungal endophyte of beachgrass.</title>
        <authorList>
            <consortium name="DOE Joint Genome Institute"/>
            <person name="David A.S."/>
            <person name="May G."/>
            <person name="Haridas S."/>
            <person name="Lim J."/>
            <person name="Wang M."/>
            <person name="Labutti K."/>
            <person name="Lipzen A."/>
            <person name="Barry K."/>
            <person name="Grigoriev I.V."/>
        </authorList>
    </citation>
    <scope>NUCLEOTIDE SEQUENCE [LARGE SCALE GENOMIC DNA]</scope>
    <source>
        <strain evidence="3">J235TASD1</strain>
    </source>
</reference>
<dbReference type="InterPro" id="IPR036291">
    <property type="entry name" value="NAD(P)-bd_dom_sf"/>
</dbReference>
<dbReference type="AlphaFoldDB" id="A0A136JI13"/>
<organism evidence="2 3">
    <name type="scientific">Microdochium bolleyi</name>
    <dbReference type="NCBI Taxonomy" id="196109"/>
    <lineage>
        <taxon>Eukaryota</taxon>
        <taxon>Fungi</taxon>
        <taxon>Dikarya</taxon>
        <taxon>Ascomycota</taxon>
        <taxon>Pezizomycotina</taxon>
        <taxon>Sordariomycetes</taxon>
        <taxon>Xylariomycetidae</taxon>
        <taxon>Xylariales</taxon>
        <taxon>Microdochiaceae</taxon>
        <taxon>Microdochium</taxon>
    </lineage>
</organism>
<keyword evidence="3" id="KW-1185">Reference proteome</keyword>
<dbReference type="EMBL" id="KQ964245">
    <property type="protein sequence ID" value="KXJ96791.1"/>
    <property type="molecule type" value="Genomic_DNA"/>
</dbReference>
<dbReference type="InParanoid" id="A0A136JI13"/>
<dbReference type="SUPFAM" id="SSF51735">
    <property type="entry name" value="NAD(P)-binding Rossmann-fold domains"/>
    <property type="match status" value="1"/>
</dbReference>
<name>A0A136JI13_9PEZI</name>
<dbReference type="PANTHER" id="PTHR32487:SF8">
    <property type="entry name" value="NAD-DEPENDENT EPIMERASE_DEHYDRATASE DOMAIN-CONTAINING PROTEIN"/>
    <property type="match status" value="1"/>
</dbReference>
<dbReference type="Pfam" id="PF22917">
    <property type="entry name" value="PRISE"/>
    <property type="match status" value="1"/>
</dbReference>
<dbReference type="PANTHER" id="PTHR32487">
    <property type="entry name" value="3-OXO-DELTA(4,5)-STEROID 5-BETA-REDUCTASE"/>
    <property type="match status" value="1"/>
</dbReference>
<evidence type="ECO:0000259" key="1">
    <source>
        <dbReference type="Pfam" id="PF22917"/>
    </source>
</evidence>
<sequence>MGSAVTPTKGHHALVFGASGILGWSVVNQILSNYPQKGTFRKVTALTHRPLSLKDSLWPEPRSDDEGGIPELSIVEGIDLTTGTVEEHKETLRRLVPDIETVTHIYYFAYKFDADFPTESQINVDMLKRGFGAAEALAPNLEYVILPTGTKGYGIFLPEIPFERPFKEEVCDEPQPWHDILFYYVLHHELDRMQMGKRWRFAEVRCAVVIGFTPHNNAYNMWAHYIKFCSIYRYLHDTGHPACQSKEVPFPELPMAYAGSYNDGGQDTFARFSIHLCLSPDVAGNSELYNIADEARCYTMADRWPVVAARFGLVGVPPVLPGHKEYRRTHDFMVEHDDVVDRLAKEHGVSLRGMDCVLDGDLMSGLMSLHHGLSLDKARSMGFSAERPFEIAFGDVFDRYARTGGVYTGSKPSKTS</sequence>
<gene>
    <name evidence="2" type="ORF">Micbo1qcDRAFT_211019</name>
</gene>